<dbReference type="Pfam" id="PF07963">
    <property type="entry name" value="N_methyl"/>
    <property type="match status" value="1"/>
</dbReference>
<feature type="transmembrane region" description="Helical" evidence="2">
    <location>
        <begin position="14"/>
        <end position="37"/>
    </location>
</feature>
<dbReference type="PANTHER" id="PTHR30093:SF47">
    <property type="entry name" value="TYPE IV PILUS NON-CORE MINOR PILIN PILE"/>
    <property type="match status" value="1"/>
</dbReference>
<dbReference type="Gene3D" id="3.30.700.10">
    <property type="entry name" value="Glycoprotein, Type 4 Pilin"/>
    <property type="match status" value="1"/>
</dbReference>
<dbReference type="Pfam" id="PF16732">
    <property type="entry name" value="ComP_DUS"/>
    <property type="match status" value="1"/>
</dbReference>
<sequence length="134" mass="14756">MASLLKLHLIQKGFTLIELMITVAIIAIIAAIAYPSYLEQVRETRRSNAQADLLELVSFMERYYGENFTYAGANLPFINSPKQGNSFYNLSFTAAPSATAYTIQAAPTGGQAADRCGTMTINHNNQRTPANDCW</sequence>
<keyword evidence="2" id="KW-0812">Transmembrane</keyword>
<dbReference type="GO" id="GO:0015628">
    <property type="term" value="P:protein secretion by the type II secretion system"/>
    <property type="evidence" value="ECO:0007669"/>
    <property type="project" value="InterPro"/>
</dbReference>
<evidence type="ECO:0000256" key="2">
    <source>
        <dbReference type="SAM" id="Phobius"/>
    </source>
</evidence>
<proteinExistence type="predicted"/>
<dbReference type="EMBL" id="PYVN01000046">
    <property type="protein sequence ID" value="PTB86034.1"/>
    <property type="molecule type" value="Genomic_DNA"/>
</dbReference>
<evidence type="ECO:0000313" key="3">
    <source>
        <dbReference type="EMBL" id="PTB86034.1"/>
    </source>
</evidence>
<evidence type="ECO:0000256" key="1">
    <source>
        <dbReference type="ARBA" id="ARBA00022481"/>
    </source>
</evidence>
<dbReference type="PROSITE" id="PS00409">
    <property type="entry name" value="PROKAR_NTER_METHYL"/>
    <property type="match status" value="1"/>
</dbReference>
<dbReference type="InterPro" id="IPR031982">
    <property type="entry name" value="PilE-like"/>
</dbReference>
<gene>
    <name evidence="3" type="ORF">C9940_04025</name>
</gene>
<dbReference type="AlphaFoldDB" id="A0A2T4CWT9"/>
<dbReference type="SUPFAM" id="SSF54523">
    <property type="entry name" value="Pili subunits"/>
    <property type="match status" value="1"/>
</dbReference>
<dbReference type="GO" id="GO:0015627">
    <property type="term" value="C:type II protein secretion system complex"/>
    <property type="evidence" value="ECO:0007669"/>
    <property type="project" value="InterPro"/>
</dbReference>
<keyword evidence="2" id="KW-1133">Transmembrane helix</keyword>
<dbReference type="InterPro" id="IPR045584">
    <property type="entry name" value="Pilin-like"/>
</dbReference>
<dbReference type="PRINTS" id="PR00813">
    <property type="entry name" value="BCTERIALGSPG"/>
</dbReference>
<dbReference type="PANTHER" id="PTHR30093">
    <property type="entry name" value="GENERAL SECRETION PATHWAY PROTEIN G"/>
    <property type="match status" value="1"/>
</dbReference>
<organism evidence="3">
    <name type="scientific">Pseudidiomarina aestuarii</name>
    <dbReference type="NCBI Taxonomy" id="624146"/>
    <lineage>
        <taxon>Bacteria</taxon>
        <taxon>Pseudomonadati</taxon>
        <taxon>Pseudomonadota</taxon>
        <taxon>Gammaproteobacteria</taxon>
        <taxon>Alteromonadales</taxon>
        <taxon>Idiomarinaceae</taxon>
        <taxon>Pseudidiomarina</taxon>
    </lineage>
</organism>
<dbReference type="NCBIfam" id="TIGR02532">
    <property type="entry name" value="IV_pilin_GFxxxE"/>
    <property type="match status" value="1"/>
</dbReference>
<reference evidence="3" key="1">
    <citation type="submission" date="2018-03" db="EMBL/GenBank/DDBJ databases">
        <title>Cross-interface Injection: A General Nanoliter Liquid Handling Method Applied to Single Cells Genome Amplification Automated Nanoliter Liquid Handling Applied to Single Cell Multiple Displacement Amplification.</title>
        <authorList>
            <person name="Yun J."/>
            <person name="Xu P."/>
            <person name="Xu J."/>
            <person name="Dai X."/>
            <person name="Wang Y."/>
            <person name="Zheng X."/>
            <person name="Cao C."/>
            <person name="Yi Q."/>
            <person name="Zhu Y."/>
            <person name="Wang L."/>
            <person name="Dong Z."/>
            <person name="Huang Y."/>
            <person name="Huang L."/>
            <person name="Du W."/>
        </authorList>
    </citation>
    <scope>NUCLEOTIDE SEQUENCE [LARGE SCALE GENOMIC DNA]</scope>
    <source>
        <strain evidence="3">Z-D3-2</strain>
    </source>
</reference>
<keyword evidence="2" id="KW-0472">Membrane</keyword>
<name>A0A2T4CWT9_9GAMM</name>
<comment type="caution">
    <text evidence="3">The sequence shown here is derived from an EMBL/GenBank/DDBJ whole genome shotgun (WGS) entry which is preliminary data.</text>
</comment>
<keyword evidence="1" id="KW-0488">Methylation</keyword>
<accession>A0A2T4CWT9</accession>
<dbReference type="InterPro" id="IPR012902">
    <property type="entry name" value="N_methyl_site"/>
</dbReference>
<protein>
    <submittedName>
        <fullName evidence="3">Pilus assembly protein PilE</fullName>
    </submittedName>
</protein>
<dbReference type="InterPro" id="IPR000983">
    <property type="entry name" value="Bac_GSPG_pilin"/>
</dbReference>
<dbReference type="GO" id="GO:0043683">
    <property type="term" value="P:type IV pilus assembly"/>
    <property type="evidence" value="ECO:0007669"/>
    <property type="project" value="InterPro"/>
</dbReference>